<dbReference type="Proteomes" id="UP001231518">
    <property type="component" value="Chromosome 31"/>
</dbReference>
<sequence>MAENNVINGKKKALLAFKEKLLDEIKYYEKSIDDLRANVKNNNFYDDLADSSDSDDDFPTPVDMGPSITQLKQQQSMLNTCLRATEELTSLTILQSSVDLLVEEPKFEGEPPVNEPGTWREVIAECRIDLIHFTMSFFMHTPDRKFGQASYRALRVVPVKPTHELELSKSVLHSIKVPSDAVEVLRSYAAGYRSRRTTLARLADKYTNALFMEPHPEGGFVMKCADLLEVSWRLENKRSPIAPFHHNMKFDLEFMEESYVKIITQAHKQLLNPALPTDERTLLLAKIITTCLEARGPIDPESDLESKTTERDNDIDKRDSEVMAPPKSLPKKSKQKSKEVTTAQKRSIEDENGDSKAKKMKNDALEAKKSIVDASSNPRKTKINDGDTESGKKRKISELNKVASAKNVKESGNTEDGDVNNKEDNTGNTKPKNAKLSDGKAKNLKEAEETNVNRNSKSNAKESMSNDDKNTKTKNQIVKETGDTASKEKNTKTKNKNLKEPAKNVKESVNIDGNTKSKTKIDKEISKKQENDNIEGVLEKNTKNDKDKPSGSKIVEKNIKNVEKIKTTVNKIVENNAKDDKKTKTVENKVKEGDKNKASATKIVEKTAKDVDKNKASATKSNTKESVNAEKVKNVVNKPKNAPTKETEKSEDNNQDDKTKNIEKKKSKTVTNTKSKENIDSNKDAGLPKTKVSEKIISKEKNTNKVSEKANNNEKNTNKIDNKPKDNDSAKAKNVANTKNDKQVTKKPSEKNTNTKNDEVPKKVLEKKIANKESNINVANTKNDELKKVSEKKFASKEKVTEVANKDKNIKEKTVNTNAKSVTQIVKKVTEKNATNLRIKDKISQITEKKVTEKPTQLKNVPDKVLNSNLPTNKTKELTNSAKNINKKPPITKIASHRNSLKPQNPPKILKAGNIKPVSTGNTEKENGGKGSKIPQKKMSIISEGSSKKNMLRISPRKLPSKFKTVPQAMLKQKMVKSTNIPRE</sequence>
<protein>
    <submittedName>
        <fullName evidence="2">Uncharacterized protein</fullName>
    </submittedName>
</protein>
<proteinExistence type="predicted"/>
<accession>A0AAD8DK69</accession>
<organism evidence="2 3">
    <name type="scientific">Mythimna separata</name>
    <name type="common">Oriental armyworm</name>
    <name type="synonym">Pseudaletia separata</name>
    <dbReference type="NCBI Taxonomy" id="271217"/>
    <lineage>
        <taxon>Eukaryota</taxon>
        <taxon>Metazoa</taxon>
        <taxon>Ecdysozoa</taxon>
        <taxon>Arthropoda</taxon>
        <taxon>Hexapoda</taxon>
        <taxon>Insecta</taxon>
        <taxon>Pterygota</taxon>
        <taxon>Neoptera</taxon>
        <taxon>Endopterygota</taxon>
        <taxon>Lepidoptera</taxon>
        <taxon>Glossata</taxon>
        <taxon>Ditrysia</taxon>
        <taxon>Noctuoidea</taxon>
        <taxon>Noctuidae</taxon>
        <taxon>Noctuinae</taxon>
        <taxon>Hadenini</taxon>
        <taxon>Mythimna</taxon>
    </lineage>
</organism>
<name>A0AAD8DK69_MYTSE</name>
<gene>
    <name evidence="2" type="ORF">PYW07_013373</name>
</gene>
<feature type="region of interest" description="Disordered" evidence="1">
    <location>
        <begin position="573"/>
        <end position="774"/>
    </location>
</feature>
<dbReference type="AlphaFoldDB" id="A0AAD8DK69"/>
<reference evidence="2" key="1">
    <citation type="submission" date="2023-03" db="EMBL/GenBank/DDBJ databases">
        <title>Chromosome-level genomes of two armyworms, Mythimna separata and Mythimna loreyi, provide insights into the biosynthesis and reception of sex pheromones.</title>
        <authorList>
            <person name="Zhao H."/>
        </authorList>
    </citation>
    <scope>NUCLEOTIDE SEQUENCE</scope>
    <source>
        <strain evidence="2">BeijingLab</strain>
        <tissue evidence="2">Pupa</tissue>
    </source>
</reference>
<comment type="caution">
    <text evidence="2">The sequence shown here is derived from an EMBL/GenBank/DDBJ whole genome shotgun (WGS) entry which is preliminary data.</text>
</comment>
<evidence type="ECO:0000313" key="3">
    <source>
        <dbReference type="Proteomes" id="UP001231518"/>
    </source>
</evidence>
<feature type="compositionally biased region" description="Basic and acidic residues" evidence="1">
    <location>
        <begin position="382"/>
        <end position="391"/>
    </location>
</feature>
<feature type="region of interest" description="Disordered" evidence="1">
    <location>
        <begin position="296"/>
        <end position="555"/>
    </location>
</feature>
<feature type="compositionally biased region" description="Basic and acidic residues" evidence="1">
    <location>
        <begin position="674"/>
        <end position="683"/>
    </location>
</feature>
<feature type="compositionally biased region" description="Basic and acidic residues" evidence="1">
    <location>
        <begin position="480"/>
        <end position="506"/>
    </location>
</feature>
<keyword evidence="3" id="KW-1185">Reference proteome</keyword>
<feature type="compositionally biased region" description="Basic and acidic residues" evidence="1">
    <location>
        <begin position="576"/>
        <end position="615"/>
    </location>
</feature>
<feature type="compositionally biased region" description="Basic and acidic residues" evidence="1">
    <location>
        <begin position="691"/>
        <end position="731"/>
    </location>
</feature>
<feature type="compositionally biased region" description="Basic and acidic residues" evidence="1">
    <location>
        <begin position="346"/>
        <end position="371"/>
    </location>
</feature>
<evidence type="ECO:0000256" key="1">
    <source>
        <dbReference type="SAM" id="MobiDB-lite"/>
    </source>
</evidence>
<feature type="region of interest" description="Disordered" evidence="1">
    <location>
        <begin position="896"/>
        <end position="962"/>
    </location>
</feature>
<feature type="compositionally biased region" description="Basic and acidic residues" evidence="1">
    <location>
        <begin position="739"/>
        <end position="750"/>
    </location>
</feature>
<feature type="compositionally biased region" description="Basic and acidic residues" evidence="1">
    <location>
        <begin position="435"/>
        <end position="448"/>
    </location>
</feature>
<feature type="compositionally biased region" description="Polar residues" evidence="1">
    <location>
        <begin position="616"/>
        <end position="626"/>
    </location>
</feature>
<feature type="compositionally biased region" description="Basic and acidic residues" evidence="1">
    <location>
        <begin position="643"/>
        <end position="664"/>
    </location>
</feature>
<evidence type="ECO:0000313" key="2">
    <source>
        <dbReference type="EMBL" id="KAJ8704079.1"/>
    </source>
</evidence>
<dbReference type="EMBL" id="JARGEI010000032">
    <property type="protein sequence ID" value="KAJ8704079.1"/>
    <property type="molecule type" value="Genomic_DNA"/>
</dbReference>
<feature type="compositionally biased region" description="Basic and acidic residues" evidence="1">
    <location>
        <begin position="519"/>
        <end position="555"/>
    </location>
</feature>
<feature type="compositionally biased region" description="Basic and acidic residues" evidence="1">
    <location>
        <begin position="756"/>
        <end position="771"/>
    </location>
</feature>
<feature type="compositionally biased region" description="Basic and acidic residues" evidence="1">
    <location>
        <begin position="304"/>
        <end position="321"/>
    </location>
</feature>
<feature type="compositionally biased region" description="Polar residues" evidence="1">
    <location>
        <begin position="450"/>
        <end position="463"/>
    </location>
</feature>